<dbReference type="Proteomes" id="UP001165960">
    <property type="component" value="Unassembled WGS sequence"/>
</dbReference>
<dbReference type="EMBL" id="QTSX02001499">
    <property type="protein sequence ID" value="KAJ9081107.1"/>
    <property type="molecule type" value="Genomic_DNA"/>
</dbReference>
<keyword evidence="2" id="KW-1185">Reference proteome</keyword>
<protein>
    <submittedName>
        <fullName evidence="1">Uncharacterized protein</fullName>
    </submittedName>
</protein>
<comment type="caution">
    <text evidence="1">The sequence shown here is derived from an EMBL/GenBank/DDBJ whole genome shotgun (WGS) entry which is preliminary data.</text>
</comment>
<name>A0ACC2U3T8_9FUNG</name>
<proteinExistence type="predicted"/>
<sequence>MEINYGAYPNINLKGNPRLIDSLKPNLMHMAAKAKALIATKQALPAKNRDPPRVWTKGIPIKSHASNFPRASSKYHVYPHPAGPRQGEQPCHSRRISHNHPIKTTVCYPHISDLQTNKPPPFNPCHYI</sequence>
<accession>A0ACC2U3T8</accession>
<evidence type="ECO:0000313" key="1">
    <source>
        <dbReference type="EMBL" id="KAJ9081107.1"/>
    </source>
</evidence>
<organism evidence="1 2">
    <name type="scientific">Entomophthora muscae</name>
    <dbReference type="NCBI Taxonomy" id="34485"/>
    <lineage>
        <taxon>Eukaryota</taxon>
        <taxon>Fungi</taxon>
        <taxon>Fungi incertae sedis</taxon>
        <taxon>Zoopagomycota</taxon>
        <taxon>Entomophthoromycotina</taxon>
        <taxon>Entomophthoromycetes</taxon>
        <taxon>Entomophthorales</taxon>
        <taxon>Entomophthoraceae</taxon>
        <taxon>Entomophthora</taxon>
    </lineage>
</organism>
<gene>
    <name evidence="1" type="ORF">DSO57_1018265</name>
</gene>
<reference evidence="1" key="1">
    <citation type="submission" date="2022-04" db="EMBL/GenBank/DDBJ databases">
        <title>Genome of the entomopathogenic fungus Entomophthora muscae.</title>
        <authorList>
            <person name="Elya C."/>
            <person name="Lovett B.R."/>
            <person name="Lee E."/>
            <person name="Macias A.M."/>
            <person name="Hajek A.E."/>
            <person name="De Bivort B.L."/>
            <person name="Kasson M.T."/>
            <person name="De Fine Licht H.H."/>
            <person name="Stajich J.E."/>
        </authorList>
    </citation>
    <scope>NUCLEOTIDE SEQUENCE</scope>
    <source>
        <strain evidence="1">Berkeley</strain>
    </source>
</reference>
<evidence type="ECO:0000313" key="2">
    <source>
        <dbReference type="Proteomes" id="UP001165960"/>
    </source>
</evidence>